<evidence type="ECO:0000256" key="3">
    <source>
        <dbReference type="ARBA" id="ARBA00022448"/>
    </source>
</evidence>
<dbReference type="GO" id="GO:0015677">
    <property type="term" value="P:copper ion import"/>
    <property type="evidence" value="ECO:0007669"/>
    <property type="project" value="TreeGrafter"/>
</dbReference>
<name>A0A6A7AP23_9PLEO</name>
<feature type="transmembrane region" description="Helical" evidence="10">
    <location>
        <begin position="177"/>
        <end position="199"/>
    </location>
</feature>
<dbReference type="SUPFAM" id="SSF63380">
    <property type="entry name" value="Riboflavin synthase domain-like"/>
    <property type="match status" value="1"/>
</dbReference>
<dbReference type="InterPro" id="IPR051410">
    <property type="entry name" value="Ferric/Cupric_Reductase"/>
</dbReference>
<keyword evidence="3" id="KW-0813">Transport</keyword>
<evidence type="ECO:0000256" key="2">
    <source>
        <dbReference type="ARBA" id="ARBA00012668"/>
    </source>
</evidence>
<keyword evidence="5 10" id="KW-0812">Transmembrane</keyword>
<dbReference type="GO" id="GO:0052851">
    <property type="term" value="F:ferric-chelate reductase (NADPH) activity"/>
    <property type="evidence" value="ECO:0007669"/>
    <property type="project" value="UniProtKB-EC"/>
</dbReference>
<accession>A0A6A7AP23</accession>
<dbReference type="InterPro" id="IPR039261">
    <property type="entry name" value="FNR_nucleotide-bd"/>
</dbReference>
<protein>
    <recommendedName>
        <fullName evidence="2">ferric-chelate reductase (NADPH)</fullName>
        <ecNumber evidence="2">1.16.1.9</ecNumber>
    </recommendedName>
</protein>
<dbReference type="CDD" id="cd06186">
    <property type="entry name" value="NOX_Duox_like_FAD_NADP"/>
    <property type="match status" value="1"/>
</dbReference>
<evidence type="ECO:0000256" key="4">
    <source>
        <dbReference type="ARBA" id="ARBA00022475"/>
    </source>
</evidence>
<dbReference type="OrthoDB" id="4494341at2759"/>
<dbReference type="AlphaFoldDB" id="A0A6A7AP23"/>
<dbReference type="PANTHER" id="PTHR32361:SF26">
    <property type="entry name" value="FAD-BINDING 8 DOMAIN-CONTAINING PROTEIN-RELATED"/>
    <property type="match status" value="1"/>
</dbReference>
<dbReference type="GO" id="GO:0005886">
    <property type="term" value="C:plasma membrane"/>
    <property type="evidence" value="ECO:0007669"/>
    <property type="project" value="UniProtKB-SubCell"/>
</dbReference>
<dbReference type="GO" id="GO:0006826">
    <property type="term" value="P:iron ion transport"/>
    <property type="evidence" value="ECO:0007669"/>
    <property type="project" value="UniProtKB-ARBA"/>
</dbReference>
<evidence type="ECO:0000256" key="7">
    <source>
        <dbReference type="ARBA" id="ARBA00023065"/>
    </source>
</evidence>
<proteinExistence type="predicted"/>
<organism evidence="12 13">
    <name type="scientific">Plenodomus tracheiphilus IPT5</name>
    <dbReference type="NCBI Taxonomy" id="1408161"/>
    <lineage>
        <taxon>Eukaryota</taxon>
        <taxon>Fungi</taxon>
        <taxon>Dikarya</taxon>
        <taxon>Ascomycota</taxon>
        <taxon>Pezizomycotina</taxon>
        <taxon>Dothideomycetes</taxon>
        <taxon>Pleosporomycetidae</taxon>
        <taxon>Pleosporales</taxon>
        <taxon>Pleosporineae</taxon>
        <taxon>Leptosphaeriaceae</taxon>
        <taxon>Plenodomus</taxon>
    </lineage>
</organism>
<dbReference type="Proteomes" id="UP000799423">
    <property type="component" value="Unassembled WGS sequence"/>
</dbReference>
<comment type="catalytic activity">
    <reaction evidence="9">
        <text>2 a Fe(II)-siderophore + NADP(+) + H(+) = 2 a Fe(III)-siderophore + NADPH</text>
        <dbReference type="Rhea" id="RHEA:28795"/>
        <dbReference type="Rhea" id="RHEA-COMP:11342"/>
        <dbReference type="Rhea" id="RHEA-COMP:11344"/>
        <dbReference type="ChEBI" id="CHEBI:15378"/>
        <dbReference type="ChEBI" id="CHEBI:29033"/>
        <dbReference type="ChEBI" id="CHEBI:29034"/>
        <dbReference type="ChEBI" id="CHEBI:57783"/>
        <dbReference type="ChEBI" id="CHEBI:58349"/>
        <dbReference type="EC" id="1.16.1.9"/>
    </reaction>
</comment>
<evidence type="ECO:0000313" key="13">
    <source>
        <dbReference type="Proteomes" id="UP000799423"/>
    </source>
</evidence>
<keyword evidence="6 10" id="KW-1133">Transmembrane helix</keyword>
<dbReference type="GO" id="GO:0006879">
    <property type="term" value="P:intracellular iron ion homeostasis"/>
    <property type="evidence" value="ECO:0007669"/>
    <property type="project" value="TreeGrafter"/>
</dbReference>
<dbReference type="InterPro" id="IPR013130">
    <property type="entry name" value="Fe3_Rdtase_TM_dom"/>
</dbReference>
<dbReference type="PANTHER" id="PTHR32361">
    <property type="entry name" value="FERRIC/CUPRIC REDUCTASE TRANSMEMBRANE COMPONENT"/>
    <property type="match status" value="1"/>
</dbReference>
<evidence type="ECO:0000313" key="12">
    <source>
        <dbReference type="EMBL" id="KAF2844514.1"/>
    </source>
</evidence>
<dbReference type="InterPro" id="IPR017927">
    <property type="entry name" value="FAD-bd_FR_type"/>
</dbReference>
<comment type="subcellular location">
    <subcellularLocation>
        <location evidence="1">Cell membrane</location>
        <topology evidence="1">Multi-pass membrane protein</topology>
    </subcellularLocation>
</comment>
<evidence type="ECO:0000256" key="9">
    <source>
        <dbReference type="ARBA" id="ARBA00048483"/>
    </source>
</evidence>
<dbReference type="EC" id="1.16.1.9" evidence="2"/>
<feature type="transmembrane region" description="Helical" evidence="10">
    <location>
        <begin position="121"/>
        <end position="141"/>
    </location>
</feature>
<dbReference type="Pfam" id="PF01794">
    <property type="entry name" value="Ferric_reduct"/>
    <property type="match status" value="1"/>
</dbReference>
<evidence type="ECO:0000256" key="5">
    <source>
        <dbReference type="ARBA" id="ARBA00022692"/>
    </source>
</evidence>
<evidence type="ECO:0000256" key="6">
    <source>
        <dbReference type="ARBA" id="ARBA00022989"/>
    </source>
</evidence>
<keyword evidence="7" id="KW-0406">Ion transport</keyword>
<evidence type="ECO:0000256" key="8">
    <source>
        <dbReference type="ARBA" id="ARBA00023136"/>
    </source>
</evidence>
<dbReference type="Pfam" id="PF08022">
    <property type="entry name" value="FAD_binding_8"/>
    <property type="match status" value="1"/>
</dbReference>
<dbReference type="Gene3D" id="3.40.50.80">
    <property type="entry name" value="Nucleotide-binding domain of ferredoxin-NADP reductase (FNR) module"/>
    <property type="match status" value="1"/>
</dbReference>
<feature type="transmembrane region" description="Helical" evidence="10">
    <location>
        <begin position="91"/>
        <end position="109"/>
    </location>
</feature>
<keyword evidence="8 10" id="KW-0472">Membrane</keyword>
<sequence length="490" mass="54997">MRTHLVYPRLIPRHRYLGTWSRADVLIQLSFVTANVFCVAFRAASLREAGVRAASLSLTNLIPAFTGPHLSSLADILGVSLCTFRRIHRSAGIMSLSLLAFHIATVLANRTPFSLRVAENMWGLVGASSLCLLLLLCIPVLRRPSYEVFLRLHQALAALSIVSIWRHLLPRTFLTRLSIYVPMLTFASILFLQSAFYAYQNKAMGAAFSRAYILHHGDEIMIRVEPSRRVRIKAGQYIELWIPAVGLLQSHPFTVATWSEEKTGHFDLLVERRAGFTQKLLESSKASKNILRVRSGHQNEKQEVVLDGMESHHVFFSGPHGISVPVGKYETVLMIASDFGIASQLPYLSQLIYGYNACKAHIRRIHLVWQVQGEGVLGSHLLNAALWNDVLDQGYILSVSIYILPGLAYVKNTTSARLTFYNGKTPDLESILDEERSGTYINRVQKEAGKLQEMAVLVSATSLIRDQVKHLVRNRGREKMTLHELAYQPS</sequence>
<feature type="domain" description="FAD-binding FR-type" evidence="11">
    <location>
        <begin position="154"/>
        <end position="326"/>
    </location>
</feature>
<dbReference type="Gene3D" id="2.40.30.10">
    <property type="entry name" value="Translation factors"/>
    <property type="match status" value="1"/>
</dbReference>
<evidence type="ECO:0000259" key="11">
    <source>
        <dbReference type="PROSITE" id="PS51384"/>
    </source>
</evidence>
<keyword evidence="4" id="KW-1003">Cell membrane</keyword>
<gene>
    <name evidence="12" type="ORF">T440DRAFT_436369</name>
</gene>
<dbReference type="InterPro" id="IPR017938">
    <property type="entry name" value="Riboflavin_synthase-like_b-brl"/>
</dbReference>
<keyword evidence="13" id="KW-1185">Reference proteome</keyword>
<dbReference type="InterPro" id="IPR013112">
    <property type="entry name" value="FAD-bd_8"/>
</dbReference>
<reference evidence="12" key="1">
    <citation type="submission" date="2020-01" db="EMBL/GenBank/DDBJ databases">
        <authorList>
            <consortium name="DOE Joint Genome Institute"/>
            <person name="Haridas S."/>
            <person name="Albert R."/>
            <person name="Binder M."/>
            <person name="Bloem J."/>
            <person name="Labutti K."/>
            <person name="Salamov A."/>
            <person name="Andreopoulos B."/>
            <person name="Baker S.E."/>
            <person name="Barry K."/>
            <person name="Bills G."/>
            <person name="Bluhm B.H."/>
            <person name="Cannon C."/>
            <person name="Castanera R."/>
            <person name="Culley D.E."/>
            <person name="Daum C."/>
            <person name="Ezra D."/>
            <person name="Gonzalez J.B."/>
            <person name="Henrissat B."/>
            <person name="Kuo A."/>
            <person name="Liang C."/>
            <person name="Lipzen A."/>
            <person name="Lutzoni F."/>
            <person name="Magnuson J."/>
            <person name="Mondo S."/>
            <person name="Nolan M."/>
            <person name="Ohm R."/>
            <person name="Pangilinan J."/>
            <person name="Park H.-J."/>
            <person name="Ramirez L."/>
            <person name="Alfaro M."/>
            <person name="Sun H."/>
            <person name="Tritt A."/>
            <person name="Yoshinaga Y."/>
            <person name="Zwiers L.-H."/>
            <person name="Turgeon B.G."/>
            <person name="Goodwin S.B."/>
            <person name="Spatafora J.W."/>
            <person name="Crous P.W."/>
            <person name="Grigoriev I.V."/>
        </authorList>
    </citation>
    <scope>NUCLEOTIDE SEQUENCE</scope>
    <source>
        <strain evidence="12">IPT5</strain>
    </source>
</reference>
<evidence type="ECO:0000256" key="10">
    <source>
        <dbReference type="SAM" id="Phobius"/>
    </source>
</evidence>
<dbReference type="PROSITE" id="PS51384">
    <property type="entry name" value="FAD_FR"/>
    <property type="match status" value="1"/>
</dbReference>
<dbReference type="EMBL" id="MU006375">
    <property type="protein sequence ID" value="KAF2844514.1"/>
    <property type="molecule type" value="Genomic_DNA"/>
</dbReference>
<evidence type="ECO:0000256" key="1">
    <source>
        <dbReference type="ARBA" id="ARBA00004651"/>
    </source>
</evidence>